<dbReference type="PROSITE" id="PS51352">
    <property type="entry name" value="THIOREDOXIN_2"/>
    <property type="match status" value="1"/>
</dbReference>
<reference evidence="2 3" key="1">
    <citation type="submission" date="2020-08" db="EMBL/GenBank/DDBJ databases">
        <title>Genomic Encyclopedia of Type Strains, Phase IV (KMG-IV): sequencing the most valuable type-strain genomes for metagenomic binning, comparative biology and taxonomic classification.</title>
        <authorList>
            <person name="Goeker M."/>
        </authorList>
    </citation>
    <scope>NUCLEOTIDE SEQUENCE [LARGE SCALE GENOMIC DNA]</scope>
    <source>
        <strain evidence="2 3">DSM 21769</strain>
    </source>
</reference>
<dbReference type="RefSeq" id="WP_184402150.1">
    <property type="nucleotide sequence ID" value="NZ_JACHHJ010000001.1"/>
</dbReference>
<organism evidence="2 3">
    <name type="scientific">Geomicrobium halophilum</name>
    <dbReference type="NCBI Taxonomy" id="549000"/>
    <lineage>
        <taxon>Bacteria</taxon>
        <taxon>Bacillati</taxon>
        <taxon>Bacillota</taxon>
        <taxon>Bacilli</taxon>
        <taxon>Bacillales</taxon>
        <taxon>Geomicrobium</taxon>
    </lineage>
</organism>
<evidence type="ECO:0000313" key="2">
    <source>
        <dbReference type="EMBL" id="MBB6448114.1"/>
    </source>
</evidence>
<dbReference type="PANTHER" id="PTHR10438">
    <property type="entry name" value="THIOREDOXIN"/>
    <property type="match status" value="1"/>
</dbReference>
<name>A0A841PKC8_9BACL</name>
<evidence type="ECO:0000259" key="1">
    <source>
        <dbReference type="PROSITE" id="PS51352"/>
    </source>
</evidence>
<gene>
    <name evidence="2" type="ORF">HNR44_000063</name>
</gene>
<dbReference type="AlphaFoldDB" id="A0A841PKC8"/>
<evidence type="ECO:0000313" key="3">
    <source>
        <dbReference type="Proteomes" id="UP000568839"/>
    </source>
</evidence>
<feature type="domain" description="Thioredoxin" evidence="1">
    <location>
        <begin position="1"/>
        <end position="105"/>
    </location>
</feature>
<keyword evidence="2" id="KW-0413">Isomerase</keyword>
<dbReference type="PANTHER" id="PTHR10438:SF468">
    <property type="entry name" value="THIOREDOXIN-1-RELATED"/>
    <property type="match status" value="1"/>
</dbReference>
<comment type="caution">
    <text evidence="2">The sequence shown here is derived from an EMBL/GenBank/DDBJ whole genome shotgun (WGS) entry which is preliminary data.</text>
</comment>
<keyword evidence="3" id="KW-1185">Reference proteome</keyword>
<accession>A0A841PKC8</accession>
<dbReference type="InterPro" id="IPR050620">
    <property type="entry name" value="Thioredoxin_H-type-like"/>
</dbReference>
<dbReference type="InterPro" id="IPR036249">
    <property type="entry name" value="Thioredoxin-like_sf"/>
</dbReference>
<dbReference type="Proteomes" id="UP000568839">
    <property type="component" value="Unassembled WGS sequence"/>
</dbReference>
<dbReference type="Gene3D" id="3.40.30.10">
    <property type="entry name" value="Glutaredoxin"/>
    <property type="match status" value="1"/>
</dbReference>
<proteinExistence type="predicted"/>
<dbReference type="SUPFAM" id="SSF52833">
    <property type="entry name" value="Thioredoxin-like"/>
    <property type="match status" value="1"/>
</dbReference>
<dbReference type="InterPro" id="IPR013766">
    <property type="entry name" value="Thioredoxin_domain"/>
</dbReference>
<dbReference type="EMBL" id="JACHHJ010000001">
    <property type="protein sequence ID" value="MBB6448114.1"/>
    <property type="molecule type" value="Genomic_DNA"/>
</dbReference>
<sequence>MKNIENQETFEQAIQGDRVVVMFSADWCPDCRVIEPVLPRIEADYPEVEFLYADRDQFIDVCKQYDIFGIPSFIGFKDGEEIERFADRNRKTEEEITEFLDRYLAK</sequence>
<dbReference type="GO" id="GO:0016853">
    <property type="term" value="F:isomerase activity"/>
    <property type="evidence" value="ECO:0007669"/>
    <property type="project" value="UniProtKB-KW"/>
</dbReference>
<dbReference type="CDD" id="cd02947">
    <property type="entry name" value="TRX_family"/>
    <property type="match status" value="1"/>
</dbReference>
<protein>
    <submittedName>
        <fullName evidence="2">Thiol-disulfide isomerase/thioredoxin</fullName>
    </submittedName>
</protein>
<dbReference type="Pfam" id="PF00085">
    <property type="entry name" value="Thioredoxin"/>
    <property type="match status" value="1"/>
</dbReference>